<dbReference type="InterPro" id="IPR016667">
    <property type="entry name" value="Caps_polysacc_synth_CpsB/CapC"/>
</dbReference>
<evidence type="ECO:0000256" key="3">
    <source>
        <dbReference type="ARBA" id="ARBA00022801"/>
    </source>
</evidence>
<evidence type="ECO:0000313" key="7">
    <source>
        <dbReference type="Proteomes" id="UP000776252"/>
    </source>
</evidence>
<comment type="similarity">
    <text evidence="1">Belongs to the metallo-dependent hydrolases superfamily. CpsB/CapC family.</text>
</comment>
<keyword evidence="7" id="KW-1185">Reference proteome</keyword>
<dbReference type="PIRSF" id="PIRSF016557">
    <property type="entry name" value="Caps_synth_CpsB"/>
    <property type="match status" value="1"/>
</dbReference>
<dbReference type="PANTHER" id="PTHR39181:SF1">
    <property type="entry name" value="TYROSINE-PROTEIN PHOSPHATASE YWQE"/>
    <property type="match status" value="1"/>
</dbReference>
<organism evidence="6 7">
    <name type="scientific">Clostridium frigoris</name>
    <dbReference type="NCBI Taxonomy" id="205327"/>
    <lineage>
        <taxon>Bacteria</taxon>
        <taxon>Bacillati</taxon>
        <taxon>Bacillota</taxon>
        <taxon>Clostridia</taxon>
        <taxon>Eubacteriales</taxon>
        <taxon>Clostridiaceae</taxon>
        <taxon>Clostridium</taxon>
    </lineage>
</organism>
<evidence type="ECO:0000313" key="6">
    <source>
        <dbReference type="EMBL" id="MBU3159842.1"/>
    </source>
</evidence>
<dbReference type="EMBL" id="JAHLDV010000015">
    <property type="protein sequence ID" value="MBU3159842.1"/>
    <property type="molecule type" value="Genomic_DNA"/>
</dbReference>
<evidence type="ECO:0000256" key="4">
    <source>
        <dbReference type="ARBA" id="ARBA00022912"/>
    </source>
</evidence>
<gene>
    <name evidence="6" type="ORF">KPL37_08770</name>
</gene>
<keyword evidence="3" id="KW-0378">Hydrolase</keyword>
<evidence type="ECO:0000256" key="5">
    <source>
        <dbReference type="ARBA" id="ARBA00051722"/>
    </source>
</evidence>
<evidence type="ECO:0000256" key="1">
    <source>
        <dbReference type="ARBA" id="ARBA00005750"/>
    </source>
</evidence>
<comment type="catalytic activity">
    <reaction evidence="5">
        <text>O-phospho-L-tyrosyl-[protein] + H2O = L-tyrosyl-[protein] + phosphate</text>
        <dbReference type="Rhea" id="RHEA:10684"/>
        <dbReference type="Rhea" id="RHEA-COMP:10136"/>
        <dbReference type="Rhea" id="RHEA-COMP:20101"/>
        <dbReference type="ChEBI" id="CHEBI:15377"/>
        <dbReference type="ChEBI" id="CHEBI:43474"/>
        <dbReference type="ChEBI" id="CHEBI:46858"/>
        <dbReference type="ChEBI" id="CHEBI:61978"/>
        <dbReference type="EC" id="3.1.3.48"/>
    </reaction>
</comment>
<dbReference type="Pfam" id="PF19567">
    <property type="entry name" value="CpsB_CapC"/>
    <property type="match status" value="1"/>
</dbReference>
<evidence type="ECO:0000256" key="2">
    <source>
        <dbReference type="ARBA" id="ARBA00013064"/>
    </source>
</evidence>
<proteinExistence type="inferred from homology"/>
<comment type="caution">
    <text evidence="6">The sequence shown here is derived from an EMBL/GenBank/DDBJ whole genome shotgun (WGS) entry which is preliminary data.</text>
</comment>
<keyword evidence="4" id="KW-0904">Protein phosphatase</keyword>
<dbReference type="EC" id="3.1.3.48" evidence="2"/>
<dbReference type="RefSeq" id="WP_216148104.1">
    <property type="nucleotide sequence ID" value="NZ_JAHLDV010000015.1"/>
</dbReference>
<sequence length="259" mass="29476">MIDIHSHILPGIDDGSKDMETSIKMLKIAQASGTKTIVATPHYIRGRYENHYENIFALHQELKLAAANEGLKIEVLLGQEIMLEKHSLKLCKEGILKGINGTSYLLIEFPMEQLPKDAMDLIYELKVLNIKPILAHPERYEYIIKSPIAMNDFINEGCLFQINAGSLQGIFGKKVQSCAKLLVRENLANFIASDAHSINRRCPGLKDGFRQAEMLDKDIEKKVSKNLELMLLDKDIEANKQIIKKKKSIFQIFKHQYNK</sequence>
<accession>A0ABS6BSD9</accession>
<dbReference type="Proteomes" id="UP000776252">
    <property type="component" value="Unassembled WGS sequence"/>
</dbReference>
<reference evidence="6 7" key="1">
    <citation type="submission" date="2021-06" db="EMBL/GenBank/DDBJ databases">
        <title>Clostridia strains as spoilage organisms.</title>
        <authorList>
            <person name="Wambui J."/>
            <person name="Stephan R."/>
            <person name="Stevens M.J.A."/>
        </authorList>
    </citation>
    <scope>NUCLEOTIDE SEQUENCE [LARGE SCALE GENOMIC DNA]</scope>
    <source>
        <strain evidence="6 7">DSM 14204</strain>
    </source>
</reference>
<protein>
    <recommendedName>
        <fullName evidence="2">protein-tyrosine-phosphatase</fullName>
        <ecNumber evidence="2">3.1.3.48</ecNumber>
    </recommendedName>
</protein>
<name>A0ABS6BSD9_9CLOT</name>
<dbReference type="PANTHER" id="PTHR39181">
    <property type="entry name" value="TYROSINE-PROTEIN PHOSPHATASE YWQE"/>
    <property type="match status" value="1"/>
</dbReference>